<accession>A0A4C1ZCY7</accession>
<dbReference type="AlphaFoldDB" id="A0A4C1ZCY7"/>
<organism evidence="2 3">
    <name type="scientific">Eumeta variegata</name>
    <name type="common">Bagworm moth</name>
    <name type="synonym">Eumeta japonica</name>
    <dbReference type="NCBI Taxonomy" id="151549"/>
    <lineage>
        <taxon>Eukaryota</taxon>
        <taxon>Metazoa</taxon>
        <taxon>Ecdysozoa</taxon>
        <taxon>Arthropoda</taxon>
        <taxon>Hexapoda</taxon>
        <taxon>Insecta</taxon>
        <taxon>Pterygota</taxon>
        <taxon>Neoptera</taxon>
        <taxon>Endopterygota</taxon>
        <taxon>Lepidoptera</taxon>
        <taxon>Glossata</taxon>
        <taxon>Ditrysia</taxon>
        <taxon>Tineoidea</taxon>
        <taxon>Psychidae</taxon>
        <taxon>Oiketicinae</taxon>
        <taxon>Eumeta</taxon>
    </lineage>
</organism>
<protein>
    <submittedName>
        <fullName evidence="2">Uncharacterized protein</fullName>
    </submittedName>
</protein>
<sequence length="137" mass="15985">MEVFERDNIEQVACRMSKNTCRVRKYRSGNAGVRPGERERKYKKERQRRTRKGIEIGNGIKIEIGIIESESGRARSDRRHRSVAERALRQRNLSPIPLCGNRDFTEKVQTEKRPKIEGGKVRYVTAIAIVPIDYMFH</sequence>
<dbReference type="Proteomes" id="UP000299102">
    <property type="component" value="Unassembled WGS sequence"/>
</dbReference>
<evidence type="ECO:0000313" key="2">
    <source>
        <dbReference type="EMBL" id="GBP84477.1"/>
    </source>
</evidence>
<comment type="caution">
    <text evidence="2">The sequence shown here is derived from an EMBL/GenBank/DDBJ whole genome shotgun (WGS) entry which is preliminary data.</text>
</comment>
<proteinExistence type="predicted"/>
<feature type="region of interest" description="Disordered" evidence="1">
    <location>
        <begin position="29"/>
        <end position="50"/>
    </location>
</feature>
<keyword evidence="3" id="KW-1185">Reference proteome</keyword>
<reference evidence="2 3" key="1">
    <citation type="journal article" date="2019" name="Commun. Biol.">
        <title>The bagworm genome reveals a unique fibroin gene that provides high tensile strength.</title>
        <authorList>
            <person name="Kono N."/>
            <person name="Nakamura H."/>
            <person name="Ohtoshi R."/>
            <person name="Tomita M."/>
            <person name="Numata K."/>
            <person name="Arakawa K."/>
        </authorList>
    </citation>
    <scope>NUCLEOTIDE SEQUENCE [LARGE SCALE GENOMIC DNA]</scope>
</reference>
<gene>
    <name evidence="2" type="ORF">EVAR_100744_1</name>
</gene>
<evidence type="ECO:0000256" key="1">
    <source>
        <dbReference type="SAM" id="MobiDB-lite"/>
    </source>
</evidence>
<name>A0A4C1ZCY7_EUMVA</name>
<evidence type="ECO:0000313" key="3">
    <source>
        <dbReference type="Proteomes" id="UP000299102"/>
    </source>
</evidence>
<dbReference type="EMBL" id="BGZK01001681">
    <property type="protein sequence ID" value="GBP84477.1"/>
    <property type="molecule type" value="Genomic_DNA"/>
</dbReference>